<dbReference type="Proteomes" id="UP000827092">
    <property type="component" value="Unassembled WGS sequence"/>
</dbReference>
<dbReference type="AlphaFoldDB" id="A0AAV6V993"/>
<evidence type="ECO:0000313" key="1">
    <source>
        <dbReference type="EMBL" id="KAG8193189.1"/>
    </source>
</evidence>
<sequence>MQTRAYRIAEEAISIKDMGKLVIPSANQISKNALVVTFMCDISSTPRQHYLNDPEITPPFVQYVRPSPITAGPNRCNLLSHLQTHNHNKERPRIICQNQVVQNLFVLIVDLQKTHSIQRDLGSDCDNSGLVQKGVLLSRSDE</sequence>
<evidence type="ECO:0000313" key="2">
    <source>
        <dbReference type="Proteomes" id="UP000827092"/>
    </source>
</evidence>
<comment type="caution">
    <text evidence="1">The sequence shown here is derived from an EMBL/GenBank/DDBJ whole genome shotgun (WGS) entry which is preliminary data.</text>
</comment>
<dbReference type="EMBL" id="JAFNEN010000127">
    <property type="protein sequence ID" value="KAG8193189.1"/>
    <property type="molecule type" value="Genomic_DNA"/>
</dbReference>
<protein>
    <submittedName>
        <fullName evidence="1">Uncharacterized protein</fullName>
    </submittedName>
</protein>
<accession>A0AAV6V993</accession>
<gene>
    <name evidence="1" type="ORF">JTE90_005539</name>
</gene>
<organism evidence="1 2">
    <name type="scientific">Oedothorax gibbosus</name>
    <dbReference type="NCBI Taxonomy" id="931172"/>
    <lineage>
        <taxon>Eukaryota</taxon>
        <taxon>Metazoa</taxon>
        <taxon>Ecdysozoa</taxon>
        <taxon>Arthropoda</taxon>
        <taxon>Chelicerata</taxon>
        <taxon>Arachnida</taxon>
        <taxon>Araneae</taxon>
        <taxon>Araneomorphae</taxon>
        <taxon>Entelegynae</taxon>
        <taxon>Araneoidea</taxon>
        <taxon>Linyphiidae</taxon>
        <taxon>Erigoninae</taxon>
        <taxon>Oedothorax</taxon>
    </lineage>
</organism>
<proteinExistence type="predicted"/>
<name>A0AAV6V993_9ARAC</name>
<reference evidence="1 2" key="1">
    <citation type="journal article" date="2022" name="Nat. Ecol. Evol.">
        <title>A masculinizing supergene underlies an exaggerated male reproductive morph in a spider.</title>
        <authorList>
            <person name="Hendrickx F."/>
            <person name="De Corte Z."/>
            <person name="Sonet G."/>
            <person name="Van Belleghem S.M."/>
            <person name="Kostlbacher S."/>
            <person name="Vangestel C."/>
        </authorList>
    </citation>
    <scope>NUCLEOTIDE SEQUENCE [LARGE SCALE GENOMIC DNA]</scope>
    <source>
        <strain evidence="1">W744_W776</strain>
    </source>
</reference>
<keyword evidence="2" id="KW-1185">Reference proteome</keyword>